<dbReference type="InterPro" id="IPR018060">
    <property type="entry name" value="HTH_AraC"/>
</dbReference>
<keyword evidence="12" id="KW-0812">Transmembrane</keyword>
<feature type="modified residue" description="4-aspartylphosphate" evidence="11">
    <location>
        <position position="1120"/>
    </location>
</feature>
<evidence type="ECO:0000256" key="10">
    <source>
        <dbReference type="ARBA" id="ARBA00023163"/>
    </source>
</evidence>
<dbReference type="EC" id="2.7.13.3" evidence="2"/>
<dbReference type="SMART" id="SM00448">
    <property type="entry name" value="REC"/>
    <property type="match status" value="1"/>
</dbReference>
<dbReference type="InterPro" id="IPR011123">
    <property type="entry name" value="Y_Y_Y"/>
</dbReference>
<dbReference type="SUPFAM" id="SSF55874">
    <property type="entry name" value="ATPase domain of HSP90 chaperone/DNA topoisomerase II/histidine kinase"/>
    <property type="match status" value="1"/>
</dbReference>
<protein>
    <recommendedName>
        <fullName evidence="2">histidine kinase</fullName>
        <ecNumber evidence="2">2.7.13.3</ecNumber>
    </recommendedName>
</protein>
<evidence type="ECO:0000256" key="4">
    <source>
        <dbReference type="ARBA" id="ARBA00022679"/>
    </source>
</evidence>
<feature type="transmembrane region" description="Helical" evidence="12">
    <location>
        <begin position="790"/>
        <end position="808"/>
    </location>
</feature>
<dbReference type="Pfam" id="PF02518">
    <property type="entry name" value="HATPase_c"/>
    <property type="match status" value="1"/>
</dbReference>
<dbReference type="EMBL" id="BSNE01000010">
    <property type="protein sequence ID" value="GLQ02540.1"/>
    <property type="molecule type" value="Genomic_DNA"/>
</dbReference>
<dbReference type="SMART" id="SM00387">
    <property type="entry name" value="HATPase_c"/>
    <property type="match status" value="1"/>
</dbReference>
<keyword evidence="10" id="KW-0804">Transcription</keyword>
<evidence type="ECO:0000256" key="12">
    <source>
        <dbReference type="SAM" id="Phobius"/>
    </source>
</evidence>
<dbReference type="InterPro" id="IPR013783">
    <property type="entry name" value="Ig-like_fold"/>
</dbReference>
<dbReference type="FunFam" id="3.30.565.10:FF:000037">
    <property type="entry name" value="Hybrid sensor histidine kinase/response regulator"/>
    <property type="match status" value="1"/>
</dbReference>
<evidence type="ECO:0000256" key="11">
    <source>
        <dbReference type="PROSITE-ProRule" id="PRU00169"/>
    </source>
</evidence>
<dbReference type="CDD" id="cd00075">
    <property type="entry name" value="HATPase"/>
    <property type="match status" value="1"/>
</dbReference>
<dbReference type="Pfam" id="PF12833">
    <property type="entry name" value="HTH_18"/>
    <property type="match status" value="1"/>
</dbReference>
<dbReference type="GO" id="GO:0003700">
    <property type="term" value="F:DNA-binding transcription factor activity"/>
    <property type="evidence" value="ECO:0007669"/>
    <property type="project" value="InterPro"/>
</dbReference>
<proteinExistence type="predicted"/>
<dbReference type="SUPFAM" id="SSF47384">
    <property type="entry name" value="Homodimeric domain of signal transducing histidine kinase"/>
    <property type="match status" value="1"/>
</dbReference>
<gene>
    <name evidence="16" type="ORF">GCM10007914_14210</name>
</gene>
<dbReference type="InterPro" id="IPR003661">
    <property type="entry name" value="HisK_dim/P_dom"/>
</dbReference>
<dbReference type="Gene3D" id="2.60.40.10">
    <property type="entry name" value="Immunoglobulins"/>
    <property type="match status" value="1"/>
</dbReference>
<dbReference type="SMART" id="SM00388">
    <property type="entry name" value="HisKA"/>
    <property type="match status" value="1"/>
</dbReference>
<dbReference type="Pfam" id="PF07494">
    <property type="entry name" value="Reg_prop"/>
    <property type="match status" value="4"/>
</dbReference>
<dbReference type="SUPFAM" id="SSF63829">
    <property type="entry name" value="Calcium-dependent phosphotriesterase"/>
    <property type="match status" value="2"/>
</dbReference>
<evidence type="ECO:0000313" key="17">
    <source>
        <dbReference type="Proteomes" id="UP001161408"/>
    </source>
</evidence>
<dbReference type="InterPro" id="IPR004358">
    <property type="entry name" value="Sig_transdc_His_kin-like_C"/>
</dbReference>
<evidence type="ECO:0000313" key="16">
    <source>
        <dbReference type="EMBL" id="GLQ02540.1"/>
    </source>
</evidence>
<evidence type="ECO:0000256" key="5">
    <source>
        <dbReference type="ARBA" id="ARBA00022741"/>
    </source>
</evidence>
<dbReference type="InterPro" id="IPR003594">
    <property type="entry name" value="HATPase_dom"/>
</dbReference>
<dbReference type="SUPFAM" id="SSF52172">
    <property type="entry name" value="CheY-like"/>
    <property type="match status" value="1"/>
</dbReference>
<dbReference type="PROSITE" id="PS50109">
    <property type="entry name" value="HIS_KIN"/>
    <property type="match status" value="1"/>
</dbReference>
<keyword evidence="3 11" id="KW-0597">Phosphoprotein</keyword>
<comment type="caution">
    <text evidence="16">The sequence shown here is derived from an EMBL/GenBank/DDBJ whole genome shotgun (WGS) entry which is preliminary data.</text>
</comment>
<dbReference type="GeneID" id="99695653"/>
<evidence type="ECO:0000256" key="6">
    <source>
        <dbReference type="ARBA" id="ARBA00022777"/>
    </source>
</evidence>
<dbReference type="RefSeq" id="WP_013463842.1">
    <property type="nucleotide sequence ID" value="NZ_BJXY01000041.1"/>
</dbReference>
<dbReference type="InterPro" id="IPR036097">
    <property type="entry name" value="HisK_dim/P_sf"/>
</dbReference>
<evidence type="ECO:0000256" key="9">
    <source>
        <dbReference type="ARBA" id="ARBA00023015"/>
    </source>
</evidence>
<evidence type="ECO:0000259" key="14">
    <source>
        <dbReference type="PROSITE" id="PS50109"/>
    </source>
</evidence>
<evidence type="ECO:0000256" key="3">
    <source>
        <dbReference type="ARBA" id="ARBA00022553"/>
    </source>
</evidence>
<dbReference type="InterPro" id="IPR036890">
    <property type="entry name" value="HATPase_C_sf"/>
</dbReference>
<dbReference type="PANTHER" id="PTHR43547">
    <property type="entry name" value="TWO-COMPONENT HISTIDINE KINASE"/>
    <property type="match status" value="1"/>
</dbReference>
<sequence length="1329" mass="150042">MHLLHTLYKIVILSVLCLFHSALVARPIHLDTYSSEQGLSQNSITCSITDKQGFHWFSTQGGLNRFDGYEFKRFKSHPTEASISGNWVTDCLAADQHAIWFSTASNGLNLLDTQTGQFKVFNTHTELAITDNRIWSLASDSLNNIWLGHEHGKLTRLNIVKNEVESFSYTSPEQANTVIQDIVIDTQQNVWLATNEGLIKFNPKHKTFNHIAGSHKNLWRLQLNAQGQLLVASKQGLSLFNPKTEAFLEFAQFAGVWITDILVDDTDTLWLTSYGKGLFYKTEQSTSKNNFQHIPHNKQQLNGLANDYLLSLYQDRFGIIWIGTDGYGLQRYDKKHNQFSHQQHLSDDDNTISHNFVRALLKDTQGQLWVGTRDGLNKQTDTGFKHYKVNSKLQSGLTNNNVFSLHEDNKQRLWIGTYGGGLLQYKPTEDNFITYTMQSHQLSSDRVYAITSDPKGNLWLGSNQGLTRFNPDTLEVQHYKHDDSTNSLANNTVFTLLFDHNANGLWVGTRAGLDYLSIEDESFTHYPANQASQTGLSHNMVTSLHLQNNDTLWVGTFGGLNRLDKKTQKISYITEHDGLLNDNIFAIKDDSKGYLWLSSNQGLTRYNPTNQAMQHFLPRDGVQHNSFILGAAFQAPDGELFFGGINGFNQFYPSKLQLSTSAPTPVLTELLIYNQASETKNYLKDKKQPAKLINHTKKLSFPTSQGVIGFKYAAINNASSANQYQYAYKLNGLDKQFIHTDASQRQVNYSQLSAGNYQLQLKVKDQYGQWSKVHTMLKLTVTPPWWQTQLAYAAYFIIVLIITWLILASRYRAKTAEQLIQQERKLNQLKTQFLDNISHELKTPLSLILAPVENLQQQQLGAQAQQQVSIIKRNGHRLLNLINELLQLSQRPSSATEYVSAYSLSPFIAQIVDDFAILFAQKNINFSFNDTTQQPSYINLETKHTLSIIDNLLTNALKYTPSDGTVNLTLSNTNNNVVITVSDTGIGIEEHQQALIFERFTRIATHNQTGSGIGLALVKQLVEQYDGQISLASKINKGSCFTVTLPLCESDNLLTDKQLASSQTMLVENNKKLLIVEDNEEMRELLVSLFSDNYTCLTANNGEEGLVLCQTQMPDIVLSDVMMPTMDGYQLLSAIRSDISINHIPVLLLSAKADSRSRIKGLDLLADDYLCKPFEASLLKSRVHGLLGIRDALNKHLIKQLSAQAHAVTLDAQIEQNKDYTFTERLKTILRENYQNELFSVEEFASAMCLSPRALQLKMKALFDITPSDYIRNTRLEYAAKLLTDSDLTIGLVADNTGFSSQSYFARCFKAKYSLTPKQYREAQTCKSN</sequence>
<feature type="domain" description="Histidine kinase" evidence="14">
    <location>
        <begin position="836"/>
        <end position="1049"/>
    </location>
</feature>
<dbReference type="Pfam" id="PF00072">
    <property type="entry name" value="Response_reg"/>
    <property type="match status" value="1"/>
</dbReference>
<dbReference type="Gene3D" id="2.130.10.10">
    <property type="entry name" value="YVTN repeat-like/Quinoprotein amine dehydrogenase"/>
    <property type="match status" value="2"/>
</dbReference>
<evidence type="ECO:0000259" key="13">
    <source>
        <dbReference type="PROSITE" id="PS01124"/>
    </source>
</evidence>
<keyword evidence="8" id="KW-0902">Two-component regulatory system</keyword>
<keyword evidence="12" id="KW-0472">Membrane</keyword>
<dbReference type="PROSITE" id="PS50110">
    <property type="entry name" value="RESPONSE_REGULATORY"/>
    <property type="match status" value="1"/>
</dbReference>
<feature type="domain" description="HTH araC/xylS-type" evidence="13">
    <location>
        <begin position="1224"/>
        <end position="1323"/>
    </location>
</feature>
<keyword evidence="5" id="KW-0547">Nucleotide-binding</keyword>
<accession>A0AA37W3X3</accession>
<dbReference type="InterPro" id="IPR011110">
    <property type="entry name" value="Reg_prop"/>
</dbReference>
<evidence type="ECO:0000256" key="2">
    <source>
        <dbReference type="ARBA" id="ARBA00012438"/>
    </source>
</evidence>
<evidence type="ECO:0000256" key="8">
    <source>
        <dbReference type="ARBA" id="ARBA00023012"/>
    </source>
</evidence>
<dbReference type="InterPro" id="IPR011006">
    <property type="entry name" value="CheY-like_superfamily"/>
</dbReference>
<keyword evidence="7" id="KW-0067">ATP-binding</keyword>
<dbReference type="Proteomes" id="UP001161408">
    <property type="component" value="Unassembled WGS sequence"/>
</dbReference>
<comment type="catalytic activity">
    <reaction evidence="1">
        <text>ATP + protein L-histidine = ADP + protein N-phospho-L-histidine.</text>
        <dbReference type="EC" id="2.7.13.3"/>
    </reaction>
</comment>
<dbReference type="InterPro" id="IPR005467">
    <property type="entry name" value="His_kinase_dom"/>
</dbReference>
<organism evidence="16 17">
    <name type="scientific">Pseudoalteromonas tetraodonis GFC</name>
    <dbReference type="NCBI Taxonomy" id="1315271"/>
    <lineage>
        <taxon>Bacteria</taxon>
        <taxon>Pseudomonadati</taxon>
        <taxon>Pseudomonadota</taxon>
        <taxon>Gammaproteobacteria</taxon>
        <taxon>Alteromonadales</taxon>
        <taxon>Pseudoalteromonadaceae</taxon>
        <taxon>Pseudoalteromonas</taxon>
    </lineage>
</organism>
<dbReference type="GO" id="GO:0005524">
    <property type="term" value="F:ATP binding"/>
    <property type="evidence" value="ECO:0007669"/>
    <property type="project" value="UniProtKB-KW"/>
</dbReference>
<keyword evidence="17" id="KW-1185">Reference proteome</keyword>
<keyword evidence="6 16" id="KW-0418">Kinase</keyword>
<dbReference type="PRINTS" id="PR00344">
    <property type="entry name" value="BCTRLSENSOR"/>
</dbReference>
<evidence type="ECO:0000259" key="15">
    <source>
        <dbReference type="PROSITE" id="PS50110"/>
    </source>
</evidence>
<dbReference type="Gene3D" id="3.30.565.10">
    <property type="entry name" value="Histidine kinase-like ATPase, C-terminal domain"/>
    <property type="match status" value="1"/>
</dbReference>
<reference evidence="16" key="1">
    <citation type="journal article" date="2014" name="Int. J. Syst. Evol. Microbiol.">
        <title>Complete genome sequence of Corynebacterium casei LMG S-19264T (=DSM 44701T), isolated from a smear-ripened cheese.</title>
        <authorList>
            <consortium name="US DOE Joint Genome Institute (JGI-PGF)"/>
            <person name="Walter F."/>
            <person name="Albersmeier A."/>
            <person name="Kalinowski J."/>
            <person name="Ruckert C."/>
        </authorList>
    </citation>
    <scope>NUCLEOTIDE SEQUENCE</scope>
    <source>
        <strain evidence="16">NBRC 103034</strain>
    </source>
</reference>
<dbReference type="GO" id="GO:0000155">
    <property type="term" value="F:phosphorelay sensor kinase activity"/>
    <property type="evidence" value="ECO:0007669"/>
    <property type="project" value="InterPro"/>
</dbReference>
<keyword evidence="9" id="KW-0805">Transcription regulation</keyword>
<dbReference type="Gene3D" id="1.10.287.130">
    <property type="match status" value="1"/>
</dbReference>
<dbReference type="PROSITE" id="PS01124">
    <property type="entry name" value="HTH_ARAC_FAMILY_2"/>
    <property type="match status" value="1"/>
</dbReference>
<reference evidence="16" key="2">
    <citation type="submission" date="2023-01" db="EMBL/GenBank/DDBJ databases">
        <title>Draft genome sequence of Pseudoalteromonas tetraodonis strain NBRC 103034.</title>
        <authorList>
            <person name="Sun Q."/>
            <person name="Mori K."/>
        </authorList>
    </citation>
    <scope>NUCLEOTIDE SEQUENCE</scope>
    <source>
        <strain evidence="16">NBRC 103034</strain>
    </source>
</reference>
<dbReference type="Gene3D" id="3.40.50.2300">
    <property type="match status" value="1"/>
</dbReference>
<dbReference type="SUPFAM" id="SSF46689">
    <property type="entry name" value="Homeodomain-like"/>
    <property type="match status" value="1"/>
</dbReference>
<dbReference type="Pfam" id="PF00512">
    <property type="entry name" value="HisKA"/>
    <property type="match status" value="1"/>
</dbReference>
<dbReference type="InterPro" id="IPR001789">
    <property type="entry name" value="Sig_transdc_resp-reg_receiver"/>
</dbReference>
<dbReference type="SMART" id="SM00342">
    <property type="entry name" value="HTH_ARAC"/>
    <property type="match status" value="1"/>
</dbReference>
<name>A0AA37W3X3_9GAMM</name>
<keyword evidence="4" id="KW-0808">Transferase</keyword>
<dbReference type="CDD" id="cd00082">
    <property type="entry name" value="HisKA"/>
    <property type="match status" value="1"/>
</dbReference>
<dbReference type="Gene3D" id="1.10.10.60">
    <property type="entry name" value="Homeodomain-like"/>
    <property type="match status" value="2"/>
</dbReference>
<dbReference type="Pfam" id="PF07495">
    <property type="entry name" value="Y_Y_Y"/>
    <property type="match status" value="1"/>
</dbReference>
<dbReference type="PANTHER" id="PTHR43547:SF2">
    <property type="entry name" value="HYBRID SIGNAL TRANSDUCTION HISTIDINE KINASE C"/>
    <property type="match status" value="1"/>
</dbReference>
<dbReference type="GO" id="GO:0043565">
    <property type="term" value="F:sequence-specific DNA binding"/>
    <property type="evidence" value="ECO:0007669"/>
    <property type="project" value="InterPro"/>
</dbReference>
<evidence type="ECO:0000256" key="1">
    <source>
        <dbReference type="ARBA" id="ARBA00000085"/>
    </source>
</evidence>
<keyword evidence="12" id="KW-1133">Transmembrane helix</keyword>
<dbReference type="InterPro" id="IPR009057">
    <property type="entry name" value="Homeodomain-like_sf"/>
</dbReference>
<dbReference type="CDD" id="cd17574">
    <property type="entry name" value="REC_OmpR"/>
    <property type="match status" value="1"/>
</dbReference>
<dbReference type="InterPro" id="IPR015943">
    <property type="entry name" value="WD40/YVTN_repeat-like_dom_sf"/>
</dbReference>
<evidence type="ECO:0000256" key="7">
    <source>
        <dbReference type="ARBA" id="ARBA00022840"/>
    </source>
</evidence>
<feature type="domain" description="Response regulatory" evidence="15">
    <location>
        <begin position="1072"/>
        <end position="1187"/>
    </location>
</feature>